<proteinExistence type="predicted"/>
<dbReference type="Proteomes" id="UP000232688">
    <property type="component" value="Unassembled WGS sequence"/>
</dbReference>
<reference evidence="1 2" key="2">
    <citation type="submission" date="2017-10" db="EMBL/GenBank/DDBJ databases">
        <title>Genome analyses suggest a sexual origin of heterokaryosis in a supposedly ancient asexual fungus.</title>
        <authorList>
            <person name="Corradi N."/>
            <person name="Sedzielewska K."/>
            <person name="Noel J."/>
            <person name="Charron P."/>
            <person name="Farinelli L."/>
            <person name="Marton T."/>
            <person name="Kruger M."/>
            <person name="Pelin A."/>
            <person name="Brachmann A."/>
            <person name="Corradi N."/>
        </authorList>
    </citation>
    <scope>NUCLEOTIDE SEQUENCE [LARGE SCALE GENOMIC DNA]</scope>
    <source>
        <strain evidence="1 2">A1</strain>
    </source>
</reference>
<gene>
    <name evidence="1" type="ORF">RhiirA1_467712</name>
</gene>
<sequence>MKCKVPAPFLLLKKTISWKNWKKTISKETIVISDKGFDFEYAGFNNRVWKMILIPMNLFQDSEASSLISGCSVFLSFIYSFTLKTASAVFEFLIIDSTGTKTKSTAILIKTIKIIQQLTDEKYKIFSANFTNNIAYFCKYCFKFSNPIIWILFSFGNSGNSPTLAA</sequence>
<comment type="caution">
    <text evidence="1">The sequence shown here is derived from an EMBL/GenBank/DDBJ whole genome shotgun (WGS) entry which is preliminary data.</text>
</comment>
<name>A0A2N0RBK0_9GLOM</name>
<dbReference type="EMBL" id="LLXH01001110">
    <property type="protein sequence ID" value="PKC60669.1"/>
    <property type="molecule type" value="Genomic_DNA"/>
</dbReference>
<reference evidence="1 2" key="1">
    <citation type="submission" date="2017-10" db="EMBL/GenBank/DDBJ databases">
        <title>Extensive intraspecific genome diversity in a model arbuscular mycorrhizal fungus.</title>
        <authorList>
            <person name="Chen E.C.H."/>
            <person name="Morin E."/>
            <person name="Baudet D."/>
            <person name="Noel J."/>
            <person name="Ndikumana S."/>
            <person name="Charron P."/>
            <person name="St-Onge C."/>
            <person name="Giorgi J."/>
            <person name="Grigoriev I.V."/>
            <person name="Roux C."/>
            <person name="Martin F.M."/>
            <person name="Corradi N."/>
        </authorList>
    </citation>
    <scope>NUCLEOTIDE SEQUENCE [LARGE SCALE GENOMIC DNA]</scope>
    <source>
        <strain evidence="1 2">A1</strain>
    </source>
</reference>
<evidence type="ECO:0000313" key="2">
    <source>
        <dbReference type="Proteomes" id="UP000232688"/>
    </source>
</evidence>
<protein>
    <submittedName>
        <fullName evidence="1">Uncharacterized protein</fullName>
    </submittedName>
</protein>
<accession>A0A2N0RBK0</accession>
<dbReference type="AlphaFoldDB" id="A0A2N0RBK0"/>
<dbReference type="VEuPathDB" id="FungiDB:RhiirA1_467712"/>
<dbReference type="VEuPathDB" id="FungiDB:RhiirFUN_016512"/>
<evidence type="ECO:0000313" key="1">
    <source>
        <dbReference type="EMBL" id="PKC60669.1"/>
    </source>
</evidence>
<organism evidence="1 2">
    <name type="scientific">Rhizophagus irregularis</name>
    <dbReference type="NCBI Taxonomy" id="588596"/>
    <lineage>
        <taxon>Eukaryota</taxon>
        <taxon>Fungi</taxon>
        <taxon>Fungi incertae sedis</taxon>
        <taxon>Mucoromycota</taxon>
        <taxon>Glomeromycotina</taxon>
        <taxon>Glomeromycetes</taxon>
        <taxon>Glomerales</taxon>
        <taxon>Glomeraceae</taxon>
        <taxon>Rhizophagus</taxon>
    </lineage>
</organism>